<comment type="caution">
    <text evidence="2">The sequence shown here is derived from an EMBL/GenBank/DDBJ whole genome shotgun (WGS) entry which is preliminary data.</text>
</comment>
<feature type="region of interest" description="Disordered" evidence="1">
    <location>
        <begin position="1"/>
        <end position="87"/>
    </location>
</feature>
<reference evidence="2 3" key="1">
    <citation type="journal article" date="2023" name="G3 (Bethesda)">
        <title>A chromosome-length genome assembly and annotation of blackberry (Rubus argutus, cv. 'Hillquist').</title>
        <authorList>
            <person name="Bruna T."/>
            <person name="Aryal R."/>
            <person name="Dudchenko O."/>
            <person name="Sargent D.J."/>
            <person name="Mead D."/>
            <person name="Buti M."/>
            <person name="Cavallini A."/>
            <person name="Hytonen T."/>
            <person name="Andres J."/>
            <person name="Pham M."/>
            <person name="Weisz D."/>
            <person name="Mascagni F."/>
            <person name="Usai G."/>
            <person name="Natali L."/>
            <person name="Bassil N."/>
            <person name="Fernandez G.E."/>
            <person name="Lomsadze A."/>
            <person name="Armour M."/>
            <person name="Olukolu B."/>
            <person name="Poorten T."/>
            <person name="Britton C."/>
            <person name="Davik J."/>
            <person name="Ashrafi H."/>
            <person name="Aiden E.L."/>
            <person name="Borodovsky M."/>
            <person name="Worthington M."/>
        </authorList>
    </citation>
    <scope>NUCLEOTIDE SEQUENCE [LARGE SCALE GENOMIC DNA]</scope>
    <source>
        <strain evidence="2">PI 553951</strain>
    </source>
</reference>
<feature type="compositionally biased region" description="Polar residues" evidence="1">
    <location>
        <begin position="60"/>
        <end position="87"/>
    </location>
</feature>
<organism evidence="2 3">
    <name type="scientific">Rubus argutus</name>
    <name type="common">Southern blackberry</name>
    <dbReference type="NCBI Taxonomy" id="59490"/>
    <lineage>
        <taxon>Eukaryota</taxon>
        <taxon>Viridiplantae</taxon>
        <taxon>Streptophyta</taxon>
        <taxon>Embryophyta</taxon>
        <taxon>Tracheophyta</taxon>
        <taxon>Spermatophyta</taxon>
        <taxon>Magnoliopsida</taxon>
        <taxon>eudicotyledons</taxon>
        <taxon>Gunneridae</taxon>
        <taxon>Pentapetalae</taxon>
        <taxon>rosids</taxon>
        <taxon>fabids</taxon>
        <taxon>Rosales</taxon>
        <taxon>Rosaceae</taxon>
        <taxon>Rosoideae</taxon>
        <taxon>Rosoideae incertae sedis</taxon>
        <taxon>Rubus</taxon>
    </lineage>
</organism>
<proteinExistence type="predicted"/>
<dbReference type="AlphaFoldDB" id="A0AAW1WZC6"/>
<gene>
    <name evidence="2" type="ORF">M0R45_026460</name>
</gene>
<sequence>MLPKAADPNSRRVRAPRSCQSPLTSPARLRASIPLTTAAGFSQLSCSDGDPSPNPRPGRTTITNPASPSSTLRASSIPRSIPPYQSSRRLPHLEPVLCLISLFG</sequence>
<accession>A0AAW1WZC6</accession>
<keyword evidence="3" id="KW-1185">Reference proteome</keyword>
<evidence type="ECO:0000313" key="3">
    <source>
        <dbReference type="Proteomes" id="UP001457282"/>
    </source>
</evidence>
<name>A0AAW1WZC6_RUBAR</name>
<evidence type="ECO:0000313" key="2">
    <source>
        <dbReference type="EMBL" id="KAK9929358.1"/>
    </source>
</evidence>
<dbReference type="Proteomes" id="UP001457282">
    <property type="component" value="Unassembled WGS sequence"/>
</dbReference>
<dbReference type="EMBL" id="JBEDUW010000005">
    <property type="protein sequence ID" value="KAK9929358.1"/>
    <property type="molecule type" value="Genomic_DNA"/>
</dbReference>
<protein>
    <submittedName>
        <fullName evidence="2">Uncharacterized protein</fullName>
    </submittedName>
</protein>
<evidence type="ECO:0000256" key="1">
    <source>
        <dbReference type="SAM" id="MobiDB-lite"/>
    </source>
</evidence>